<evidence type="ECO:0008006" key="3">
    <source>
        <dbReference type="Google" id="ProtNLM"/>
    </source>
</evidence>
<dbReference type="Proteomes" id="UP000257109">
    <property type="component" value="Unassembled WGS sequence"/>
</dbReference>
<evidence type="ECO:0000313" key="1">
    <source>
        <dbReference type="EMBL" id="RDX86435.1"/>
    </source>
</evidence>
<accession>A0A371G7C9</accession>
<protein>
    <recommendedName>
        <fullName evidence="3">Retrotransposon gag domain-containing protein</fullName>
    </recommendedName>
</protein>
<feature type="non-terminal residue" evidence="1">
    <location>
        <position position="1"/>
    </location>
</feature>
<name>A0A371G7C9_MUCPR</name>
<keyword evidence="2" id="KW-1185">Reference proteome</keyword>
<reference evidence="1" key="1">
    <citation type="submission" date="2018-05" db="EMBL/GenBank/DDBJ databases">
        <title>Draft genome of Mucuna pruriens seed.</title>
        <authorList>
            <person name="Nnadi N.E."/>
            <person name="Vos R."/>
            <person name="Hasami M.H."/>
            <person name="Devisetty U.K."/>
            <person name="Aguiy J.C."/>
        </authorList>
    </citation>
    <scope>NUCLEOTIDE SEQUENCE [LARGE SCALE GENOMIC DNA]</scope>
    <source>
        <strain evidence="1">JCA_2017</strain>
    </source>
</reference>
<dbReference type="AlphaFoldDB" id="A0A371G7C9"/>
<sequence length="571" mass="64493">MGCIAWPCQDGVGLASVTSTRLGPFLMGRGPWLDLEARVTGRIKYRKWVQNPWGREERWGRVKAKCRIHNYHEYKNHTRRRGMGRCEPSLFAKAQALAQNSHMLPGRVHLTLTAGVFSVLRLGHRLDCSASQPSKLCALALQEDGKSYRRQSSRATSLTVFGGDEVMGVSKNGRPVEATPRCLWQKLRCCHIIADVSKPWCGCFDVQKLLVWELVSDGHWFAFSFDHAQVLSYRILSALLVSNLYIEFLKEKHPPDQSWFGIRLLQKAITCIGWPTPTLWPRIAPNAELDASHIISNGRSQFGACKIGADVSRLDSGRASLDDGARCYHWRFSRLRKCRLGTKKPKVARGDQLDYQHTLMDLILSVLASRGEPSPSTMAIAVEDGITESRPCSQSDSVAFVALSRDRMENNDRILKELAIPDVVYQPWCIQYSQLEPTQTYELKSGLIDLLPKFHGLAGEDPHKHLKEFHVVCSTIRPQGIPKDYIKMKAFPFSLDGAVKDWLYLQPALFNTWGDMKCIFLESSFRHPELRPSGKKYVGAGSIQERLYTNIGRDLASSMPPVHTIRSVNNY</sequence>
<gene>
    <name evidence="1" type="ORF">CR513_32233</name>
</gene>
<evidence type="ECO:0000313" key="2">
    <source>
        <dbReference type="Proteomes" id="UP000257109"/>
    </source>
</evidence>
<proteinExistence type="predicted"/>
<dbReference type="EMBL" id="QJKJ01006519">
    <property type="protein sequence ID" value="RDX86435.1"/>
    <property type="molecule type" value="Genomic_DNA"/>
</dbReference>
<comment type="caution">
    <text evidence="1">The sequence shown here is derived from an EMBL/GenBank/DDBJ whole genome shotgun (WGS) entry which is preliminary data.</text>
</comment>
<organism evidence="1 2">
    <name type="scientific">Mucuna pruriens</name>
    <name type="common">Velvet bean</name>
    <name type="synonym">Dolichos pruriens</name>
    <dbReference type="NCBI Taxonomy" id="157652"/>
    <lineage>
        <taxon>Eukaryota</taxon>
        <taxon>Viridiplantae</taxon>
        <taxon>Streptophyta</taxon>
        <taxon>Embryophyta</taxon>
        <taxon>Tracheophyta</taxon>
        <taxon>Spermatophyta</taxon>
        <taxon>Magnoliopsida</taxon>
        <taxon>eudicotyledons</taxon>
        <taxon>Gunneridae</taxon>
        <taxon>Pentapetalae</taxon>
        <taxon>rosids</taxon>
        <taxon>fabids</taxon>
        <taxon>Fabales</taxon>
        <taxon>Fabaceae</taxon>
        <taxon>Papilionoideae</taxon>
        <taxon>50 kb inversion clade</taxon>
        <taxon>NPAAA clade</taxon>
        <taxon>indigoferoid/millettioid clade</taxon>
        <taxon>Phaseoleae</taxon>
        <taxon>Mucuna</taxon>
    </lineage>
</organism>